<evidence type="ECO:0000313" key="19">
    <source>
        <dbReference type="Proteomes" id="UP000242877"/>
    </source>
</evidence>
<evidence type="ECO:0000256" key="12">
    <source>
        <dbReference type="ARBA" id="ARBA00023242"/>
    </source>
</evidence>
<dbReference type="VEuPathDB" id="FungiDB:AAP_05715"/>
<evidence type="ECO:0000256" key="10">
    <source>
        <dbReference type="ARBA" id="ARBA00022840"/>
    </source>
</evidence>
<reference evidence="18 19" key="1">
    <citation type="journal article" date="2016" name="Genome Biol. Evol.">
        <title>Divergent and convergent evolution of fungal pathogenicity.</title>
        <authorList>
            <person name="Shang Y."/>
            <person name="Xiao G."/>
            <person name="Zheng P."/>
            <person name="Cen K."/>
            <person name="Zhan S."/>
            <person name="Wang C."/>
        </authorList>
    </citation>
    <scope>NUCLEOTIDE SEQUENCE [LARGE SCALE GENOMIC DNA]</scope>
    <source>
        <strain evidence="18 19">ARSEF 7405</strain>
    </source>
</reference>
<dbReference type="InterPro" id="IPR014729">
    <property type="entry name" value="Rossmann-like_a/b/a_fold"/>
</dbReference>
<evidence type="ECO:0000256" key="1">
    <source>
        <dbReference type="ARBA" id="ARBA00004123"/>
    </source>
</evidence>
<evidence type="ECO:0000256" key="15">
    <source>
        <dbReference type="RuleBase" id="RU362021"/>
    </source>
</evidence>
<dbReference type="GO" id="GO:0000309">
    <property type="term" value="F:nicotinamide-nucleotide adenylyltransferase activity"/>
    <property type="evidence" value="ECO:0007669"/>
    <property type="project" value="UniProtKB-EC"/>
</dbReference>
<dbReference type="GO" id="GO:0005524">
    <property type="term" value="F:ATP binding"/>
    <property type="evidence" value="ECO:0007669"/>
    <property type="project" value="UniProtKB-KW"/>
</dbReference>
<evidence type="ECO:0000256" key="7">
    <source>
        <dbReference type="ARBA" id="ARBA00022679"/>
    </source>
</evidence>
<evidence type="ECO:0000259" key="17">
    <source>
        <dbReference type="Pfam" id="PF01467"/>
    </source>
</evidence>
<dbReference type="Gene3D" id="3.40.50.620">
    <property type="entry name" value="HUPs"/>
    <property type="match status" value="1"/>
</dbReference>
<comment type="pathway">
    <text evidence="3">Cofactor biosynthesis; NAD(+) biosynthesis; deamido-NAD(+) from nicotinate D-ribonucleotide: step 1/1.</text>
</comment>
<dbReference type="GO" id="GO:0009435">
    <property type="term" value="P:NAD+ biosynthetic process"/>
    <property type="evidence" value="ECO:0007669"/>
    <property type="project" value="UniProtKB-UniPathway"/>
</dbReference>
<comment type="catalytic activity">
    <reaction evidence="14 15">
        <text>beta-nicotinamide D-ribonucleotide + ATP + H(+) = diphosphate + NAD(+)</text>
        <dbReference type="Rhea" id="RHEA:21360"/>
        <dbReference type="ChEBI" id="CHEBI:14649"/>
        <dbReference type="ChEBI" id="CHEBI:15378"/>
        <dbReference type="ChEBI" id="CHEBI:30616"/>
        <dbReference type="ChEBI" id="CHEBI:33019"/>
        <dbReference type="ChEBI" id="CHEBI:57540"/>
        <dbReference type="EC" id="2.7.7.1"/>
    </reaction>
</comment>
<evidence type="ECO:0000256" key="5">
    <source>
        <dbReference type="ARBA" id="ARBA00022553"/>
    </source>
</evidence>
<dbReference type="InterPro" id="IPR051182">
    <property type="entry name" value="Euk_NMN_adenylyltrnsfrase"/>
</dbReference>
<keyword evidence="6 15" id="KW-0662">Pyridine nucleotide biosynthesis</keyword>
<dbReference type="FunFam" id="3.40.50.620:FF:000074">
    <property type="entry name" value="Nicotinamide-nucleotide adenylyltransferase"/>
    <property type="match status" value="1"/>
</dbReference>
<dbReference type="UniPathway" id="UPA00253">
    <property type="reaction ID" value="UER00332"/>
</dbReference>
<evidence type="ECO:0000256" key="13">
    <source>
        <dbReference type="ARBA" id="ARBA00048721"/>
    </source>
</evidence>
<dbReference type="OrthoDB" id="4202426at2759"/>
<dbReference type="InterPro" id="IPR005248">
    <property type="entry name" value="NadD/NMNAT"/>
</dbReference>
<accession>A0A167VCD1</accession>
<keyword evidence="12" id="KW-0539">Nucleus</keyword>
<keyword evidence="9 15" id="KW-0547">Nucleotide-binding</keyword>
<evidence type="ECO:0000256" key="2">
    <source>
        <dbReference type="ARBA" id="ARBA00004658"/>
    </source>
</evidence>
<dbReference type="Pfam" id="PF01467">
    <property type="entry name" value="CTP_transf_like"/>
    <property type="match status" value="1"/>
</dbReference>
<comment type="pathway">
    <text evidence="2 15">Cofactor biosynthesis; NAD(+) biosynthesis; NAD(+) from nicotinamide D-ribonucleotide: step 1/1.</text>
</comment>
<keyword evidence="19" id="KW-1185">Reference proteome</keyword>
<keyword evidence="7 15" id="KW-0808">Transferase</keyword>
<evidence type="ECO:0000256" key="11">
    <source>
        <dbReference type="ARBA" id="ARBA00023027"/>
    </source>
</evidence>
<comment type="similarity">
    <text evidence="4 15">Belongs to the eukaryotic NMN adenylyltransferase family.</text>
</comment>
<dbReference type="PANTHER" id="PTHR12039:SF0">
    <property type="entry name" value="NICOTINAMIDE-NUCLEOTIDE ADENYLYLTRANSFERASE"/>
    <property type="match status" value="1"/>
</dbReference>
<keyword evidence="8 15" id="KW-0548">Nucleotidyltransferase</keyword>
<dbReference type="SUPFAM" id="SSF52374">
    <property type="entry name" value="Nucleotidylyl transferase"/>
    <property type="match status" value="1"/>
</dbReference>
<feature type="compositionally biased region" description="Polar residues" evidence="16">
    <location>
        <begin position="346"/>
        <end position="362"/>
    </location>
</feature>
<protein>
    <recommendedName>
        <fullName evidence="15">Nicotinamide-nucleotide adenylyltransferase</fullName>
        <ecNumber evidence="15">2.7.7.1</ecNumber>
        <ecNumber evidence="15">2.7.7.18</ecNumber>
    </recommendedName>
</protein>
<evidence type="ECO:0000256" key="14">
    <source>
        <dbReference type="ARBA" id="ARBA00049001"/>
    </source>
</evidence>
<keyword evidence="10 15" id="KW-0067">ATP-binding</keyword>
<comment type="catalytic activity">
    <reaction evidence="13 15">
        <text>nicotinate beta-D-ribonucleotide + ATP + H(+) = deamido-NAD(+) + diphosphate</text>
        <dbReference type="Rhea" id="RHEA:22860"/>
        <dbReference type="ChEBI" id="CHEBI:15378"/>
        <dbReference type="ChEBI" id="CHEBI:30616"/>
        <dbReference type="ChEBI" id="CHEBI:33019"/>
        <dbReference type="ChEBI" id="CHEBI:57502"/>
        <dbReference type="ChEBI" id="CHEBI:58437"/>
        <dbReference type="EC" id="2.7.7.18"/>
    </reaction>
</comment>
<dbReference type="CDD" id="cd09286">
    <property type="entry name" value="NMNAT_Eukarya"/>
    <property type="match status" value="1"/>
</dbReference>
<evidence type="ECO:0000256" key="4">
    <source>
        <dbReference type="ARBA" id="ARBA00007064"/>
    </source>
</evidence>
<feature type="compositionally biased region" description="Basic and acidic residues" evidence="16">
    <location>
        <begin position="383"/>
        <end position="407"/>
    </location>
</feature>
<organism evidence="18 19">
    <name type="scientific">Ascosphaera apis ARSEF 7405</name>
    <dbReference type="NCBI Taxonomy" id="392613"/>
    <lineage>
        <taxon>Eukaryota</taxon>
        <taxon>Fungi</taxon>
        <taxon>Dikarya</taxon>
        <taxon>Ascomycota</taxon>
        <taxon>Pezizomycotina</taxon>
        <taxon>Eurotiomycetes</taxon>
        <taxon>Eurotiomycetidae</taxon>
        <taxon>Onygenales</taxon>
        <taxon>Ascosphaeraceae</taxon>
        <taxon>Ascosphaera</taxon>
    </lineage>
</organism>
<dbReference type="AlphaFoldDB" id="A0A167VCD1"/>
<dbReference type="GO" id="GO:0004515">
    <property type="term" value="F:nicotinate-nucleotide adenylyltransferase activity"/>
    <property type="evidence" value="ECO:0007669"/>
    <property type="project" value="UniProtKB-EC"/>
</dbReference>
<evidence type="ECO:0000256" key="9">
    <source>
        <dbReference type="ARBA" id="ARBA00022741"/>
    </source>
</evidence>
<dbReference type="InterPro" id="IPR045094">
    <property type="entry name" value="NMNAT_euk"/>
</dbReference>
<evidence type="ECO:0000313" key="18">
    <source>
        <dbReference type="EMBL" id="KZZ87334.1"/>
    </source>
</evidence>
<dbReference type="NCBIfam" id="TIGR00482">
    <property type="entry name" value="nicotinate (nicotinamide) nucleotide adenylyltransferase"/>
    <property type="match status" value="1"/>
</dbReference>
<keyword evidence="5" id="KW-0597">Phosphoprotein</keyword>
<feature type="region of interest" description="Disordered" evidence="16">
    <location>
        <begin position="269"/>
        <end position="425"/>
    </location>
</feature>
<dbReference type="EC" id="2.7.7.1" evidence="15"/>
<evidence type="ECO:0000256" key="8">
    <source>
        <dbReference type="ARBA" id="ARBA00022695"/>
    </source>
</evidence>
<evidence type="ECO:0000256" key="3">
    <source>
        <dbReference type="ARBA" id="ARBA00005019"/>
    </source>
</evidence>
<sequence length="425" mass="47817">MDKEYHPPPTIPIAQLLDPSRYVFPRSRLRRCMRNPSKTPLLLVACGSFSPITYLHLRMFEMAADYVKFNTKFELMGGYLSPVSDAYKKIGLASARHRVAMCELAVQQTSTWLMVDSWEPMQKEYVPTANVLDHFDTEINIRGGGVETGEKDPKTGEPIKKQVRIALLAGADLIHTMSTPGVWSPKDLQHILGRYGTFIVERTGTDIDEAIASLQQYKANIYVIHQMIQNDVSSTKIRMFLRREMSVRYLIPGSVIDYIERHKLYEEDSSLGQGGNRRDKKEEDDNEGDNEDQNGKDGNDDNDDENTNFSKRESESAQLRRVTAEEESEGLTQGDDTSGELKLTRAESNFNALPNTESSQSKDGNEEPEFRGIVGSPLMSPETAERNKREKCGNGDKREKGKGKEKVVNGNGNGSGKRREEEIKG</sequence>
<evidence type="ECO:0000256" key="6">
    <source>
        <dbReference type="ARBA" id="ARBA00022642"/>
    </source>
</evidence>
<evidence type="ECO:0000256" key="16">
    <source>
        <dbReference type="SAM" id="MobiDB-lite"/>
    </source>
</evidence>
<comment type="subcellular location">
    <subcellularLocation>
        <location evidence="1">Nucleus</location>
    </subcellularLocation>
</comment>
<comment type="caution">
    <text evidence="18">The sequence shown here is derived from an EMBL/GenBank/DDBJ whole genome shotgun (WGS) entry which is preliminary data.</text>
</comment>
<keyword evidence="11 15" id="KW-0520">NAD</keyword>
<proteinExistence type="inferred from homology"/>
<dbReference type="GO" id="GO:0005634">
    <property type="term" value="C:nucleus"/>
    <property type="evidence" value="ECO:0007669"/>
    <property type="project" value="UniProtKB-SubCell"/>
</dbReference>
<dbReference type="InterPro" id="IPR004821">
    <property type="entry name" value="Cyt_trans-like"/>
</dbReference>
<gene>
    <name evidence="18" type="ORF">AAP_05715</name>
</gene>
<feature type="domain" description="Cytidyltransferase-like" evidence="17">
    <location>
        <begin position="44"/>
        <end position="239"/>
    </location>
</feature>
<dbReference type="EC" id="2.7.7.18" evidence="15"/>
<name>A0A167VCD1_9EURO</name>
<dbReference type="Proteomes" id="UP000242877">
    <property type="component" value="Unassembled WGS sequence"/>
</dbReference>
<dbReference type="PANTHER" id="PTHR12039">
    <property type="entry name" value="NICOTINAMIDE MONONUCLEOTIDE ADENYLYLTRANSFERASE"/>
    <property type="match status" value="1"/>
</dbReference>
<dbReference type="EMBL" id="AZGZ01000035">
    <property type="protein sequence ID" value="KZZ87334.1"/>
    <property type="molecule type" value="Genomic_DNA"/>
</dbReference>